<dbReference type="InterPro" id="IPR016120">
    <property type="entry name" value="Sig_transdc_His_kin_SpoOB"/>
</dbReference>
<feature type="domain" description="SpoOB alpha-helical" evidence="6">
    <location>
        <begin position="42"/>
        <end position="95"/>
    </location>
</feature>
<feature type="domain" description="Sensor histidine kinase NatK-like C-terminal" evidence="5">
    <location>
        <begin position="135"/>
        <end position="237"/>
    </location>
</feature>
<keyword evidence="4" id="KW-0175">Coiled coil</keyword>
<feature type="coiled-coil region" evidence="4">
    <location>
        <begin position="9"/>
        <end position="60"/>
    </location>
</feature>
<dbReference type="Gene3D" id="1.10.287.130">
    <property type="match status" value="1"/>
</dbReference>
<dbReference type="PANTHER" id="PTHR40448">
    <property type="entry name" value="TWO-COMPONENT SENSOR HISTIDINE KINASE"/>
    <property type="match status" value="1"/>
</dbReference>
<dbReference type="Pfam" id="PF14689">
    <property type="entry name" value="SPOB_a"/>
    <property type="match status" value="1"/>
</dbReference>
<dbReference type="InterPro" id="IPR032834">
    <property type="entry name" value="NatK-like_C"/>
</dbReference>
<evidence type="ECO:0000256" key="3">
    <source>
        <dbReference type="ARBA" id="ARBA00022777"/>
    </source>
</evidence>
<gene>
    <name evidence="7" type="ORF">SAMN04487977_10752</name>
</gene>
<accession>A0A1H9HL14</accession>
<evidence type="ECO:0000313" key="7">
    <source>
        <dbReference type="EMBL" id="SEQ63014.1"/>
    </source>
</evidence>
<organism evidence="7 8">
    <name type="scientific">Treponema bryantii</name>
    <dbReference type="NCBI Taxonomy" id="163"/>
    <lineage>
        <taxon>Bacteria</taxon>
        <taxon>Pseudomonadati</taxon>
        <taxon>Spirochaetota</taxon>
        <taxon>Spirochaetia</taxon>
        <taxon>Spirochaetales</taxon>
        <taxon>Treponemataceae</taxon>
        <taxon>Treponema</taxon>
    </lineage>
</organism>
<evidence type="ECO:0000259" key="5">
    <source>
        <dbReference type="Pfam" id="PF14501"/>
    </source>
</evidence>
<dbReference type="Pfam" id="PF14501">
    <property type="entry name" value="HATPase_c_5"/>
    <property type="match status" value="1"/>
</dbReference>
<dbReference type="RefSeq" id="WP_074644383.1">
    <property type="nucleotide sequence ID" value="NZ_FOFU01000007.1"/>
</dbReference>
<evidence type="ECO:0000256" key="4">
    <source>
        <dbReference type="SAM" id="Coils"/>
    </source>
</evidence>
<keyword evidence="8" id="KW-1185">Reference proteome</keyword>
<dbReference type="PANTHER" id="PTHR40448:SF1">
    <property type="entry name" value="TWO-COMPONENT SENSOR HISTIDINE KINASE"/>
    <property type="match status" value="1"/>
</dbReference>
<dbReference type="STRING" id="163.SAMN04487775_101484"/>
<dbReference type="EMBL" id="FOFU01000007">
    <property type="protein sequence ID" value="SEQ63014.1"/>
    <property type="molecule type" value="Genomic_DNA"/>
</dbReference>
<dbReference type="Proteomes" id="UP000182360">
    <property type="component" value="Unassembled WGS sequence"/>
</dbReference>
<proteinExistence type="predicted"/>
<evidence type="ECO:0000256" key="2">
    <source>
        <dbReference type="ARBA" id="ARBA00022679"/>
    </source>
</evidence>
<dbReference type="OrthoDB" id="358728at2"/>
<reference evidence="7 8" key="1">
    <citation type="submission" date="2016-10" db="EMBL/GenBank/DDBJ databases">
        <authorList>
            <person name="de Groot N.N."/>
        </authorList>
    </citation>
    <scope>NUCLEOTIDE SEQUENCE [LARGE SCALE GENOMIC DNA]</scope>
    <source>
        <strain evidence="7 8">B25</strain>
    </source>
</reference>
<dbReference type="GO" id="GO:0042802">
    <property type="term" value="F:identical protein binding"/>
    <property type="evidence" value="ECO:0007669"/>
    <property type="project" value="TreeGrafter"/>
</dbReference>
<dbReference type="InterPro" id="IPR036890">
    <property type="entry name" value="HATPase_C_sf"/>
</dbReference>
<dbReference type="GO" id="GO:0000155">
    <property type="term" value="F:phosphorelay sensor kinase activity"/>
    <property type="evidence" value="ECO:0007669"/>
    <property type="project" value="InterPro"/>
</dbReference>
<name>A0A1H9HL14_9SPIR</name>
<dbReference type="InterPro" id="IPR039506">
    <property type="entry name" value="SPOB_a"/>
</dbReference>
<dbReference type="AlphaFoldDB" id="A0A1H9HL14"/>
<evidence type="ECO:0000313" key="8">
    <source>
        <dbReference type="Proteomes" id="UP000182360"/>
    </source>
</evidence>
<sequence length="238" mass="27927">MFCNKKKEIEELTQKLLELEAQNKDLKYELDSYKWQMEEINKQEEEIRQLHQNTRKLKHDMRNHLMVMTSYINSGDYENARNYISEILDKLNAVRSYVETGNPLLNHILNDKLEICRQEEIDVKADIGKASFEKMKGIDFSAVFSNAVDNAIEAERREERKEISISVYEKKGYDVISIKNRISKSVLEENPDLKSTKTDSEKHGFGVNQIKEIVESYSGMTDFYEEDGFFIVNMFIPK</sequence>
<dbReference type="SUPFAM" id="SSF55890">
    <property type="entry name" value="Sporulation response regulatory protein Spo0B"/>
    <property type="match status" value="1"/>
</dbReference>
<keyword evidence="3" id="KW-0418">Kinase</keyword>
<keyword evidence="2" id="KW-0808">Transferase</keyword>
<dbReference type="SUPFAM" id="SSF55874">
    <property type="entry name" value="ATPase domain of HSP90 chaperone/DNA topoisomerase II/histidine kinase"/>
    <property type="match status" value="1"/>
</dbReference>
<evidence type="ECO:0000259" key="6">
    <source>
        <dbReference type="Pfam" id="PF14689"/>
    </source>
</evidence>
<protein>
    <submittedName>
        <fullName evidence="7">GHKL domain-containing protein</fullName>
    </submittedName>
</protein>
<keyword evidence="1" id="KW-0597">Phosphoprotein</keyword>
<evidence type="ECO:0000256" key="1">
    <source>
        <dbReference type="ARBA" id="ARBA00022553"/>
    </source>
</evidence>
<dbReference type="Gene3D" id="3.30.565.10">
    <property type="entry name" value="Histidine kinase-like ATPase, C-terminal domain"/>
    <property type="match status" value="1"/>
</dbReference>